<dbReference type="Pfam" id="PF23771">
    <property type="entry name" value="DUF7168"/>
    <property type="match status" value="1"/>
</dbReference>
<evidence type="ECO:0000313" key="3">
    <source>
        <dbReference type="EMBL" id="SFC50998.1"/>
    </source>
</evidence>
<feature type="domain" description="DUF7168" evidence="2">
    <location>
        <begin position="58"/>
        <end position="178"/>
    </location>
</feature>
<dbReference type="RefSeq" id="WP_090089201.1">
    <property type="nucleotide sequence ID" value="NZ_FOMG01000004.1"/>
</dbReference>
<sequence>MNTKIVEKIQKLLALSESSNENEAQLSLLKAQELLAKHKLSLKEVKEFRAYNSAIKEKISSVSFTKAKWKAELARLISDNFGCYYYFRTKRTHTITFFGREEDVIVCNIILEYAIDCINSRVKQLRYQYSKEGYSTKGLENDYALGFIYGLTQKFEKQKKAHEEWGMVLVKDSEVVEAHNNIKFTKSINTKIQFKGYIEAYNKGQEDGKDFSISDKIAEEQTEEQLFLI</sequence>
<dbReference type="Proteomes" id="UP000199263">
    <property type="component" value="Unassembled WGS sequence"/>
</dbReference>
<evidence type="ECO:0000259" key="1">
    <source>
        <dbReference type="Pfam" id="PF10979"/>
    </source>
</evidence>
<evidence type="ECO:0000259" key="2">
    <source>
        <dbReference type="Pfam" id="PF23771"/>
    </source>
</evidence>
<dbReference type="OrthoDB" id="1808266at2"/>
<protein>
    <submittedName>
        <fullName evidence="3">Uncharacterized protein</fullName>
    </submittedName>
</protein>
<reference evidence="3 4" key="1">
    <citation type="submission" date="2016-10" db="EMBL/GenBank/DDBJ databases">
        <authorList>
            <person name="de Groot N.N."/>
        </authorList>
    </citation>
    <scope>NUCLEOTIDE SEQUENCE [LARGE SCALE GENOMIC DNA]</scope>
    <source>
        <strain evidence="3 4">DSM 12992</strain>
    </source>
</reference>
<accession>A0A1I1JWY9</accession>
<gene>
    <name evidence="3" type="ORF">SAMN05421842_104135</name>
</gene>
<dbReference type="InterPro" id="IPR024498">
    <property type="entry name" value="DUF2786"/>
</dbReference>
<dbReference type="InterPro" id="IPR055592">
    <property type="entry name" value="DUF7168"/>
</dbReference>
<dbReference type="AlphaFoldDB" id="A0A1I1JWY9"/>
<feature type="domain" description="DUF2786" evidence="1">
    <location>
        <begin position="4"/>
        <end position="41"/>
    </location>
</feature>
<organism evidence="3 4">
    <name type="scientific">Clostridium uliginosum</name>
    <dbReference type="NCBI Taxonomy" id="119641"/>
    <lineage>
        <taxon>Bacteria</taxon>
        <taxon>Bacillati</taxon>
        <taxon>Bacillota</taxon>
        <taxon>Clostridia</taxon>
        <taxon>Eubacteriales</taxon>
        <taxon>Clostridiaceae</taxon>
        <taxon>Clostridium</taxon>
    </lineage>
</organism>
<name>A0A1I1JWY9_9CLOT</name>
<dbReference type="Pfam" id="PF10979">
    <property type="entry name" value="DUF2786"/>
    <property type="match status" value="1"/>
</dbReference>
<dbReference type="STRING" id="119641.SAMN05421842_104135"/>
<evidence type="ECO:0000313" key="4">
    <source>
        <dbReference type="Proteomes" id="UP000199263"/>
    </source>
</evidence>
<proteinExistence type="predicted"/>
<keyword evidence="4" id="KW-1185">Reference proteome</keyword>
<dbReference type="EMBL" id="FOMG01000004">
    <property type="protein sequence ID" value="SFC50998.1"/>
    <property type="molecule type" value="Genomic_DNA"/>
</dbReference>